<sequence length="74" mass="8495">MGANFISLSLTFAYLAQSFLFDTQVYPDVVQYQLAIEGQNHTIHLEKNRDLIGKDFTETHYTKDGKRVTTSTHE</sequence>
<dbReference type="Proteomes" id="UP001460270">
    <property type="component" value="Unassembled WGS sequence"/>
</dbReference>
<keyword evidence="1" id="KW-1015">Disulfide bond</keyword>
<organism evidence="4 5">
    <name type="scientific">Mugilogobius chulae</name>
    <name type="common">yellowstripe goby</name>
    <dbReference type="NCBI Taxonomy" id="88201"/>
    <lineage>
        <taxon>Eukaryota</taxon>
        <taxon>Metazoa</taxon>
        <taxon>Chordata</taxon>
        <taxon>Craniata</taxon>
        <taxon>Vertebrata</taxon>
        <taxon>Euteleostomi</taxon>
        <taxon>Actinopterygii</taxon>
        <taxon>Neopterygii</taxon>
        <taxon>Teleostei</taxon>
        <taxon>Neoteleostei</taxon>
        <taxon>Acanthomorphata</taxon>
        <taxon>Gobiaria</taxon>
        <taxon>Gobiiformes</taxon>
        <taxon>Gobioidei</taxon>
        <taxon>Gobiidae</taxon>
        <taxon>Gobionellinae</taxon>
        <taxon>Mugilogobius</taxon>
    </lineage>
</organism>
<evidence type="ECO:0000256" key="2">
    <source>
        <dbReference type="SAM" id="SignalP"/>
    </source>
</evidence>
<protein>
    <recommendedName>
        <fullName evidence="3">Peptidase M12B propeptide domain-containing protein</fullName>
    </recommendedName>
</protein>
<feature type="signal peptide" evidence="2">
    <location>
        <begin position="1"/>
        <end position="18"/>
    </location>
</feature>
<comment type="caution">
    <text evidence="4">The sequence shown here is derived from an EMBL/GenBank/DDBJ whole genome shotgun (WGS) entry which is preliminary data.</text>
</comment>
<feature type="chain" id="PRO_5043407441" description="Peptidase M12B propeptide domain-containing protein" evidence="2">
    <location>
        <begin position="19"/>
        <end position="74"/>
    </location>
</feature>
<name>A0AAW0PH13_9GOBI</name>
<evidence type="ECO:0000313" key="5">
    <source>
        <dbReference type="Proteomes" id="UP001460270"/>
    </source>
</evidence>
<dbReference type="Pfam" id="PF01562">
    <property type="entry name" value="Pep_M12B_propep"/>
    <property type="match status" value="1"/>
</dbReference>
<accession>A0AAW0PH13</accession>
<proteinExistence type="predicted"/>
<dbReference type="AlphaFoldDB" id="A0AAW0PH13"/>
<evidence type="ECO:0000259" key="3">
    <source>
        <dbReference type="Pfam" id="PF01562"/>
    </source>
</evidence>
<keyword evidence="2" id="KW-0732">Signal</keyword>
<gene>
    <name evidence="4" type="ORF">WMY93_010711</name>
</gene>
<dbReference type="EMBL" id="JBBPFD010000007">
    <property type="protein sequence ID" value="KAK7919427.1"/>
    <property type="molecule type" value="Genomic_DNA"/>
</dbReference>
<reference evidence="5" key="1">
    <citation type="submission" date="2024-04" db="EMBL/GenBank/DDBJ databases">
        <title>Salinicola lusitanus LLJ914,a marine bacterium isolated from the Okinawa Trough.</title>
        <authorList>
            <person name="Li J."/>
        </authorList>
    </citation>
    <scope>NUCLEOTIDE SEQUENCE [LARGE SCALE GENOMIC DNA]</scope>
</reference>
<evidence type="ECO:0000313" key="4">
    <source>
        <dbReference type="EMBL" id="KAK7919427.1"/>
    </source>
</evidence>
<feature type="domain" description="Peptidase M12B propeptide" evidence="3">
    <location>
        <begin position="20"/>
        <end position="73"/>
    </location>
</feature>
<keyword evidence="5" id="KW-1185">Reference proteome</keyword>
<dbReference type="InterPro" id="IPR002870">
    <property type="entry name" value="Peptidase_M12B_N"/>
</dbReference>
<evidence type="ECO:0000256" key="1">
    <source>
        <dbReference type="ARBA" id="ARBA00023157"/>
    </source>
</evidence>